<reference evidence="1 2" key="1">
    <citation type="submission" date="2018-06" db="EMBL/GenBank/DDBJ databases">
        <title>Spirosoma sp. HMF3257 Genome sequencing and assembly.</title>
        <authorList>
            <person name="Kang H."/>
            <person name="Cha I."/>
            <person name="Kim H."/>
            <person name="Kang J."/>
            <person name="Joh K."/>
        </authorList>
    </citation>
    <scope>NUCLEOTIDE SEQUENCE [LARGE SCALE GENOMIC DNA]</scope>
    <source>
        <strain evidence="1 2">HMF3257</strain>
    </source>
</reference>
<name>A0A327NNJ2_9BACT</name>
<protein>
    <submittedName>
        <fullName evidence="1">Uncharacterized protein</fullName>
    </submittedName>
</protein>
<dbReference type="Proteomes" id="UP000249016">
    <property type="component" value="Unassembled WGS sequence"/>
</dbReference>
<sequence length="309" mass="36683">MDTKATAQLLNKSDKLVSGEGLTCRFEVGSEKELISAFSIFMYYLSATVRPVEEYFGEFLYLYENDFDLYEKKLIEQEKLYSDLIDKSSLNGLLFSYDLSITFRRIAKICSKTPIGFFLNKYDFVPETFKDYQNDIRFLYLIYWKREMYERYKVILALKNGASPDQGIYFPTYLARLYWQINDRELTRLVKLLRRYFERDLEVDEIVKILRRKSYGNIVWRAKTEELAYLFKLLADKGIISKFKWRVGLCKGKVFCSKQGTVINDFIINTSLNRLKNKGFHQRSLKFIDKIVDRFLELTPIGINRKVVK</sequence>
<dbReference type="AlphaFoldDB" id="A0A327NNJ2"/>
<dbReference type="RefSeq" id="WP_111346760.1">
    <property type="nucleotide sequence ID" value="NZ_QLII01000001.1"/>
</dbReference>
<keyword evidence="2" id="KW-1185">Reference proteome</keyword>
<gene>
    <name evidence="1" type="ORF">HMF3257_26110</name>
</gene>
<proteinExistence type="predicted"/>
<evidence type="ECO:0000313" key="1">
    <source>
        <dbReference type="EMBL" id="RAI76777.1"/>
    </source>
</evidence>
<evidence type="ECO:0000313" key="2">
    <source>
        <dbReference type="Proteomes" id="UP000249016"/>
    </source>
</evidence>
<dbReference type="EMBL" id="QLII01000001">
    <property type="protein sequence ID" value="RAI76777.1"/>
    <property type="molecule type" value="Genomic_DNA"/>
</dbReference>
<comment type="caution">
    <text evidence="1">The sequence shown here is derived from an EMBL/GenBank/DDBJ whole genome shotgun (WGS) entry which is preliminary data.</text>
</comment>
<dbReference type="OrthoDB" id="9833293at2"/>
<accession>A0A327NNJ2</accession>
<organism evidence="1 2">
    <name type="scientific">Spirosoma telluris</name>
    <dbReference type="NCBI Taxonomy" id="2183553"/>
    <lineage>
        <taxon>Bacteria</taxon>
        <taxon>Pseudomonadati</taxon>
        <taxon>Bacteroidota</taxon>
        <taxon>Cytophagia</taxon>
        <taxon>Cytophagales</taxon>
        <taxon>Cytophagaceae</taxon>
        <taxon>Spirosoma</taxon>
    </lineage>
</organism>